<gene>
    <name evidence="2" type="ORF">SHELI_v1c04630</name>
</gene>
<sequence length="822" mass="95435">MKKILNFLTLLGVIFSASITAVSCSSPQSSNVGNNQSSNNDSQYSEFEKLSKHKIFLINLDDQNVKEFLNYVSNDSNKIGAELPQYTIDKSSNTFTLNFSENKNITFNVDYKVQASKLLNTDSIGEIDLVDNFNNLYDTLINKYYFPKEIKEYKFKQEEIINQTYHYVDKVNFNFDEIYDKSSWDDYYLKYFINTYGSVTVNFLPEKRIDKLVDQEIINSFAEVSTNDVYEYYSNKEGFKSNYEKYKIDAKKFTTYYDRDSQFCLKYEQGFWGFVNIGKNNQTQYDLNKITFTTVFNDSEQVENQKEIWTEKIKKIIVQSSQCSDDDVNRYLEINIDENLRKYSVAPKSDLPKIFNPFKNILKGNLTGPIKAQTVLKNTYLGVVPWSTIYFKKQGQTYYNKTQIIETISKVNDYDVQENQVMLESNSFSGQGELKVSFVKPFMTSEDYLFGTIVFKLSYIGDNNILETDENKFSYDVWIENWNKFLSLSDKADMYFYRTITNTKINKFYIYNTLTNKKVNIDLEQKLNVKANSIKNVFALNDYSILVSFEDINPIVVNLTVDSDEVTFTKLDADELLIDDVQDVKFSNDNMLILNGTNVLFSFKNLQFSERIGVSGDYGEISNYEIYDDQVIYATNKNYVFYTVLNSNILHKVNLSSALGNDESKKIKFILKNNSIHIFTKSMQNTSFWTYYRYDIDQANLKASNSVIGLEYNRDIDSVFVDNLGNVLVSSVSRIANNYYIFISSIKTVDDSNKDIVKIFYTLSKTQIKNNTHLSGSTGMALLKSIISYDSVENKVYVSKTIFNRYVGDVYIYKVNQVIAYY</sequence>
<keyword evidence="1" id="KW-0732">Signal</keyword>
<dbReference type="EMBL" id="CP017015">
    <property type="protein sequence ID" value="AOG60414.1"/>
    <property type="molecule type" value="Genomic_DNA"/>
</dbReference>
<evidence type="ECO:0000313" key="2">
    <source>
        <dbReference type="EMBL" id="AOG60414.1"/>
    </source>
</evidence>
<dbReference type="KEGG" id="shj:SHELI_v1c04630"/>
<evidence type="ECO:0000256" key="1">
    <source>
        <dbReference type="SAM" id="SignalP"/>
    </source>
</evidence>
<feature type="signal peptide" evidence="1">
    <location>
        <begin position="1"/>
        <end position="21"/>
    </location>
</feature>
<name>A0A1B3SKG5_9MOLU</name>
<dbReference type="OrthoDB" id="390464at2"/>
<keyword evidence="3" id="KW-1185">Reference proteome</keyword>
<evidence type="ECO:0008006" key="4">
    <source>
        <dbReference type="Google" id="ProtNLM"/>
    </source>
</evidence>
<dbReference type="PROSITE" id="PS51257">
    <property type="entry name" value="PROKAR_LIPOPROTEIN"/>
    <property type="match status" value="1"/>
</dbReference>
<protein>
    <recommendedName>
        <fullName evidence="4">Lipoprotein</fullName>
    </recommendedName>
</protein>
<dbReference type="RefSeq" id="WP_069116332.1">
    <property type="nucleotide sequence ID" value="NZ_CP017015.1"/>
</dbReference>
<dbReference type="AlphaFoldDB" id="A0A1B3SKG5"/>
<reference evidence="2 3" key="1">
    <citation type="submission" date="2016-08" db="EMBL/GenBank/DDBJ databases">
        <title>Complete genome sequence of Spiroplasma helicoides TABS-2 (DSM 22551).</title>
        <authorList>
            <person name="Shen W.-Y."/>
            <person name="Lo W.-S."/>
            <person name="Lai Y.-C."/>
            <person name="Kuo C.-H."/>
        </authorList>
    </citation>
    <scope>NUCLEOTIDE SEQUENCE [LARGE SCALE GENOMIC DNA]</scope>
    <source>
        <strain evidence="2 3">TABS-2</strain>
    </source>
</reference>
<dbReference type="Proteomes" id="UP000094378">
    <property type="component" value="Chromosome"/>
</dbReference>
<organism evidence="2 3">
    <name type="scientific">Spiroplasma helicoides</name>
    <dbReference type="NCBI Taxonomy" id="216938"/>
    <lineage>
        <taxon>Bacteria</taxon>
        <taxon>Bacillati</taxon>
        <taxon>Mycoplasmatota</taxon>
        <taxon>Mollicutes</taxon>
        <taxon>Entomoplasmatales</taxon>
        <taxon>Spiroplasmataceae</taxon>
        <taxon>Spiroplasma</taxon>
    </lineage>
</organism>
<feature type="chain" id="PRO_5008554016" description="Lipoprotein" evidence="1">
    <location>
        <begin position="22"/>
        <end position="822"/>
    </location>
</feature>
<proteinExistence type="predicted"/>
<accession>A0A1B3SKG5</accession>
<evidence type="ECO:0000313" key="3">
    <source>
        <dbReference type="Proteomes" id="UP000094378"/>
    </source>
</evidence>